<evidence type="ECO:0000313" key="2">
    <source>
        <dbReference type="Proteomes" id="UP001168528"/>
    </source>
</evidence>
<protein>
    <submittedName>
        <fullName evidence="1">Uncharacterized protein</fullName>
    </submittedName>
</protein>
<sequence>MTYISQEEYRQATLQLPNPNRTELSEISIKIAFSQESGSVSESIIHFIRVLFCDSPRIPEVEYKWLLDKRFNQIG</sequence>
<dbReference type="EMBL" id="JAUKPO010000004">
    <property type="protein sequence ID" value="MDO1446599.1"/>
    <property type="molecule type" value="Genomic_DNA"/>
</dbReference>
<reference evidence="1" key="1">
    <citation type="submission" date="2023-07" db="EMBL/GenBank/DDBJ databases">
        <title>The genome sequence of Rhodocytophaga aerolata KACC 12507.</title>
        <authorList>
            <person name="Zhang X."/>
        </authorList>
    </citation>
    <scope>NUCLEOTIDE SEQUENCE</scope>
    <source>
        <strain evidence="1">KACC 12507</strain>
    </source>
</reference>
<comment type="caution">
    <text evidence="1">The sequence shown here is derived from an EMBL/GenBank/DDBJ whole genome shotgun (WGS) entry which is preliminary data.</text>
</comment>
<dbReference type="Proteomes" id="UP001168528">
    <property type="component" value="Unassembled WGS sequence"/>
</dbReference>
<accession>A0ABT8R3T9</accession>
<keyword evidence="2" id="KW-1185">Reference proteome</keyword>
<proteinExistence type="predicted"/>
<organism evidence="1 2">
    <name type="scientific">Rhodocytophaga aerolata</name>
    <dbReference type="NCBI Taxonomy" id="455078"/>
    <lineage>
        <taxon>Bacteria</taxon>
        <taxon>Pseudomonadati</taxon>
        <taxon>Bacteroidota</taxon>
        <taxon>Cytophagia</taxon>
        <taxon>Cytophagales</taxon>
        <taxon>Rhodocytophagaceae</taxon>
        <taxon>Rhodocytophaga</taxon>
    </lineage>
</organism>
<dbReference type="RefSeq" id="WP_302037400.1">
    <property type="nucleotide sequence ID" value="NZ_JAUKPO010000004.1"/>
</dbReference>
<evidence type="ECO:0000313" key="1">
    <source>
        <dbReference type="EMBL" id="MDO1446599.1"/>
    </source>
</evidence>
<name>A0ABT8R3T9_9BACT</name>
<gene>
    <name evidence="1" type="ORF">Q0590_10080</name>
</gene>